<protein>
    <submittedName>
        <fullName evidence="1">Uncharacterized protein</fullName>
    </submittedName>
</protein>
<proteinExistence type="predicted"/>
<organism evidence="1 2">
    <name type="scientific">Thalassobacillus cyri</name>
    <dbReference type="NCBI Taxonomy" id="571932"/>
    <lineage>
        <taxon>Bacteria</taxon>
        <taxon>Bacillati</taxon>
        <taxon>Bacillota</taxon>
        <taxon>Bacilli</taxon>
        <taxon>Bacillales</taxon>
        <taxon>Bacillaceae</taxon>
        <taxon>Thalassobacillus</taxon>
    </lineage>
</organism>
<evidence type="ECO:0000313" key="2">
    <source>
        <dbReference type="Proteomes" id="UP000198584"/>
    </source>
</evidence>
<dbReference type="RefSeq" id="WP_093046477.1">
    <property type="nucleotide sequence ID" value="NZ_FNQR01000021.1"/>
</dbReference>
<accession>A0A1H4H203</accession>
<evidence type="ECO:0000313" key="1">
    <source>
        <dbReference type="EMBL" id="SEB15833.1"/>
    </source>
</evidence>
<dbReference type="Proteomes" id="UP000198584">
    <property type="component" value="Unassembled WGS sequence"/>
</dbReference>
<keyword evidence="2" id="KW-1185">Reference proteome</keyword>
<reference evidence="2" key="1">
    <citation type="submission" date="2016-10" db="EMBL/GenBank/DDBJ databases">
        <authorList>
            <person name="Varghese N."/>
            <person name="Submissions S."/>
        </authorList>
    </citation>
    <scope>NUCLEOTIDE SEQUENCE [LARGE SCALE GENOMIC DNA]</scope>
    <source>
        <strain evidence="2">CCM7597</strain>
    </source>
</reference>
<dbReference type="EMBL" id="FNQR01000021">
    <property type="protein sequence ID" value="SEB15833.1"/>
    <property type="molecule type" value="Genomic_DNA"/>
</dbReference>
<sequence>MFKSYEPPIMKKVKEMEARMELALRPIKQAEAIAQKNNQTIQWYENHLRRIESVRASVKRITEPSFPSPMLILNDYIYSYNQVKGLINSYNNNHNESDTNLRELEEFKREYGDMPDIDEMVGRLNPNQIENFETIIHQAAKEGTKKGIQEAQEEVNTTEHNVGKFIIAYELYKDIPQLVDATEKYYVAVKTIVKLFGI</sequence>
<gene>
    <name evidence="1" type="ORF">SAMN05421743_12151</name>
</gene>
<dbReference type="AlphaFoldDB" id="A0A1H4H203"/>
<name>A0A1H4H203_9BACI</name>